<evidence type="ECO:0000259" key="10">
    <source>
        <dbReference type="Pfam" id="PF00561"/>
    </source>
</evidence>
<dbReference type="InterPro" id="IPR002410">
    <property type="entry name" value="Peptidase_S33"/>
</dbReference>
<dbReference type="GO" id="GO:0005737">
    <property type="term" value="C:cytoplasm"/>
    <property type="evidence" value="ECO:0007669"/>
    <property type="project" value="UniProtKB-SubCell"/>
</dbReference>
<dbReference type="PANTHER" id="PTHR43722">
    <property type="entry name" value="PROLINE IMINOPEPTIDASE"/>
    <property type="match status" value="1"/>
</dbReference>
<comment type="similarity">
    <text evidence="3">Belongs to the peptidase S33 family.</text>
</comment>
<evidence type="ECO:0000256" key="5">
    <source>
        <dbReference type="ARBA" id="ARBA00022438"/>
    </source>
</evidence>
<proteinExistence type="inferred from homology"/>
<dbReference type="Pfam" id="PF00561">
    <property type="entry name" value="Abhydrolase_1"/>
    <property type="match status" value="1"/>
</dbReference>
<keyword evidence="7" id="KW-0645">Protease</keyword>
<evidence type="ECO:0000256" key="9">
    <source>
        <dbReference type="ARBA" id="ARBA00029605"/>
    </source>
</evidence>
<dbReference type="InterPro" id="IPR005944">
    <property type="entry name" value="Pro_iminopeptidase"/>
</dbReference>
<protein>
    <recommendedName>
        <fullName evidence="4">prolyl aminopeptidase</fullName>
        <ecNumber evidence="4">3.4.11.5</ecNumber>
    </recommendedName>
    <alternativeName>
        <fullName evidence="9">Prolyl aminopeptidase</fullName>
    </alternativeName>
</protein>
<gene>
    <name evidence="11" type="ORF">AVDCRST_MAG86-2639</name>
</gene>
<keyword evidence="5" id="KW-0031">Aminopeptidase</keyword>
<evidence type="ECO:0000256" key="7">
    <source>
        <dbReference type="ARBA" id="ARBA00022670"/>
    </source>
</evidence>
<accession>A0A6J4VHM7</accession>
<dbReference type="GO" id="GO:0006508">
    <property type="term" value="P:proteolysis"/>
    <property type="evidence" value="ECO:0007669"/>
    <property type="project" value="UniProtKB-KW"/>
</dbReference>
<evidence type="ECO:0000256" key="4">
    <source>
        <dbReference type="ARBA" id="ARBA00012568"/>
    </source>
</evidence>
<reference evidence="11" key="1">
    <citation type="submission" date="2020-02" db="EMBL/GenBank/DDBJ databases">
        <authorList>
            <person name="Meier V. D."/>
        </authorList>
    </citation>
    <scope>NUCLEOTIDE SEQUENCE</scope>
    <source>
        <strain evidence="11">AVDCRST_MAG86</strain>
    </source>
</reference>
<dbReference type="GO" id="GO:0004177">
    <property type="term" value="F:aminopeptidase activity"/>
    <property type="evidence" value="ECO:0007669"/>
    <property type="project" value="UniProtKB-KW"/>
</dbReference>
<dbReference type="PANTHER" id="PTHR43722:SF1">
    <property type="entry name" value="PROLINE IMINOPEPTIDASE"/>
    <property type="match status" value="1"/>
</dbReference>
<evidence type="ECO:0000256" key="2">
    <source>
        <dbReference type="ARBA" id="ARBA00004496"/>
    </source>
</evidence>
<dbReference type="SUPFAM" id="SSF53474">
    <property type="entry name" value="alpha/beta-Hydrolases"/>
    <property type="match status" value="1"/>
</dbReference>
<comment type="catalytic activity">
    <reaction evidence="1">
        <text>Release of N-terminal proline from a peptide.</text>
        <dbReference type="EC" id="3.4.11.5"/>
    </reaction>
</comment>
<name>A0A6J4VHM7_9DEIN</name>
<evidence type="ECO:0000313" key="11">
    <source>
        <dbReference type="EMBL" id="CAA9579577.1"/>
    </source>
</evidence>
<evidence type="ECO:0000256" key="8">
    <source>
        <dbReference type="ARBA" id="ARBA00022801"/>
    </source>
</evidence>
<feature type="domain" description="AB hydrolase-1" evidence="10">
    <location>
        <begin position="1"/>
        <end position="100"/>
    </location>
</feature>
<organism evidence="11">
    <name type="scientific">uncultured Truepera sp</name>
    <dbReference type="NCBI Taxonomy" id="543023"/>
    <lineage>
        <taxon>Bacteria</taxon>
        <taxon>Thermotogati</taxon>
        <taxon>Deinococcota</taxon>
        <taxon>Deinococci</taxon>
        <taxon>Trueperales</taxon>
        <taxon>Trueperaceae</taxon>
        <taxon>Truepera</taxon>
        <taxon>environmental samples</taxon>
    </lineage>
</organism>
<comment type="subcellular location">
    <subcellularLocation>
        <location evidence="2">Cytoplasm</location>
    </subcellularLocation>
</comment>
<keyword evidence="8" id="KW-0378">Hydrolase</keyword>
<dbReference type="PRINTS" id="PR00793">
    <property type="entry name" value="PROAMNOPTASE"/>
</dbReference>
<sequence length="115" mass="11915">MLLCSGGPGCCDYLGPVAAMVGDLASVIRFERRGCGRSDPAALYNLESAVEDLEVVREHYGFKHWMVGGHSWGADLALAYALGHPERVLGLVGIAGAGSSMTASGIGPTFTDATT</sequence>
<dbReference type="InterPro" id="IPR000073">
    <property type="entry name" value="AB_hydrolase_1"/>
</dbReference>
<dbReference type="EMBL" id="CADCWP010000229">
    <property type="protein sequence ID" value="CAA9579577.1"/>
    <property type="molecule type" value="Genomic_DNA"/>
</dbReference>
<dbReference type="Gene3D" id="3.40.50.1820">
    <property type="entry name" value="alpha/beta hydrolase"/>
    <property type="match status" value="1"/>
</dbReference>
<keyword evidence="6" id="KW-0963">Cytoplasm</keyword>
<dbReference type="EC" id="3.4.11.5" evidence="4"/>
<dbReference type="InterPro" id="IPR029058">
    <property type="entry name" value="AB_hydrolase_fold"/>
</dbReference>
<evidence type="ECO:0000256" key="6">
    <source>
        <dbReference type="ARBA" id="ARBA00022490"/>
    </source>
</evidence>
<dbReference type="AlphaFoldDB" id="A0A6J4VHM7"/>
<evidence type="ECO:0000256" key="3">
    <source>
        <dbReference type="ARBA" id="ARBA00010088"/>
    </source>
</evidence>
<evidence type="ECO:0000256" key="1">
    <source>
        <dbReference type="ARBA" id="ARBA00001585"/>
    </source>
</evidence>